<keyword evidence="5 8" id="KW-0812">Transmembrane</keyword>
<evidence type="ECO:0000256" key="5">
    <source>
        <dbReference type="ARBA" id="ARBA00022692"/>
    </source>
</evidence>
<evidence type="ECO:0000256" key="3">
    <source>
        <dbReference type="ARBA" id="ARBA00022448"/>
    </source>
</evidence>
<gene>
    <name evidence="10" type="ORF">ESB00_15945</name>
</gene>
<feature type="domain" description="ABC transmembrane type-2" evidence="9">
    <location>
        <begin position="213"/>
        <end position="441"/>
    </location>
</feature>
<evidence type="ECO:0000256" key="2">
    <source>
        <dbReference type="ARBA" id="ARBA00007783"/>
    </source>
</evidence>
<keyword evidence="3" id="KW-0813">Transport</keyword>
<evidence type="ECO:0000256" key="4">
    <source>
        <dbReference type="ARBA" id="ARBA00022475"/>
    </source>
</evidence>
<comment type="subcellular location">
    <subcellularLocation>
        <location evidence="1">Cell membrane</location>
        <topology evidence="1">Multi-pass membrane protein</topology>
    </subcellularLocation>
</comment>
<evidence type="ECO:0000259" key="9">
    <source>
        <dbReference type="PROSITE" id="PS51012"/>
    </source>
</evidence>
<keyword evidence="6 8" id="KW-1133">Transmembrane helix</keyword>
<proteinExistence type="inferred from homology"/>
<comment type="similarity">
    <text evidence="2">Belongs to the ABC-2 integral membrane protein family.</text>
</comment>
<feature type="transmembrane region" description="Helical" evidence="8">
    <location>
        <begin position="293"/>
        <end position="316"/>
    </location>
</feature>
<dbReference type="RefSeq" id="WP_129048778.1">
    <property type="nucleotide sequence ID" value="NZ_SDHX01000002.1"/>
</dbReference>
<organism evidence="10 11">
    <name type="scientific">Oleiharenicola lentus</name>
    <dbReference type="NCBI Taxonomy" id="2508720"/>
    <lineage>
        <taxon>Bacteria</taxon>
        <taxon>Pseudomonadati</taxon>
        <taxon>Verrucomicrobiota</taxon>
        <taxon>Opitutia</taxon>
        <taxon>Opitutales</taxon>
        <taxon>Opitutaceae</taxon>
        <taxon>Oleiharenicola</taxon>
    </lineage>
</organism>
<dbReference type="InterPro" id="IPR013525">
    <property type="entry name" value="ABC2_TM"/>
</dbReference>
<reference evidence="10 11" key="1">
    <citation type="submission" date="2019-01" db="EMBL/GenBank/DDBJ databases">
        <title>Lacunisphaera sp. strain TWA-58.</title>
        <authorList>
            <person name="Chen W.-M."/>
        </authorList>
    </citation>
    <scope>NUCLEOTIDE SEQUENCE [LARGE SCALE GENOMIC DNA]</scope>
    <source>
        <strain evidence="10 11">TWA-58</strain>
    </source>
</reference>
<dbReference type="GO" id="GO:0140359">
    <property type="term" value="F:ABC-type transporter activity"/>
    <property type="evidence" value="ECO:0007669"/>
    <property type="project" value="InterPro"/>
</dbReference>
<feature type="transmembrane region" description="Helical" evidence="8">
    <location>
        <begin position="362"/>
        <end position="383"/>
    </location>
</feature>
<dbReference type="AlphaFoldDB" id="A0A4Q1C4J5"/>
<name>A0A4Q1C4J5_9BACT</name>
<evidence type="ECO:0000313" key="10">
    <source>
        <dbReference type="EMBL" id="RXK53189.1"/>
    </source>
</evidence>
<dbReference type="OrthoDB" id="3078158at2"/>
<dbReference type="GO" id="GO:0005886">
    <property type="term" value="C:plasma membrane"/>
    <property type="evidence" value="ECO:0007669"/>
    <property type="project" value="UniProtKB-SubCell"/>
</dbReference>
<protein>
    <submittedName>
        <fullName evidence="10">ABC transporter permease</fullName>
    </submittedName>
</protein>
<keyword evidence="11" id="KW-1185">Reference proteome</keyword>
<dbReference type="Pfam" id="PF12698">
    <property type="entry name" value="ABC2_membrane_3"/>
    <property type="match status" value="1"/>
</dbReference>
<feature type="transmembrane region" description="Helical" evidence="8">
    <location>
        <begin position="328"/>
        <end position="350"/>
    </location>
</feature>
<evidence type="ECO:0000256" key="1">
    <source>
        <dbReference type="ARBA" id="ARBA00004651"/>
    </source>
</evidence>
<evidence type="ECO:0000256" key="7">
    <source>
        <dbReference type="ARBA" id="ARBA00023136"/>
    </source>
</evidence>
<dbReference type="InterPro" id="IPR051449">
    <property type="entry name" value="ABC-2_transporter_component"/>
</dbReference>
<sequence>MRTILVLVRKDFTTFFRNKAAVSLTFIVPFALIWIFGGVFGINRKDTGPSGIPLAVVNASDNPAAAKLLAALQAEPAFKVITTTTAGDKTARPLREEDLTPLMRDNKFRFALVIPADVVSEQEFGLHLKIYSNPRNEIETQMVNGILQKTIFANVPQLLGQSLLARGRGFIGGERQQSFNRDLATSIARSFGGNADDILKDIESGNFGFGERAGSSAGSTAPAESLFAQAVRIESVQVAGQDVKSPAATRIVGGWAMQFLLFALSGAATALFYERDHGIFHRILAGPVGRSQILWSKFLFGVSVGVLQLTVLFIGGRILYGIDVENHFGLLLLMCVFAASACTAFGMLIASLTSSPEAASGLATFVILVMCAVGGAWFPVTFMPEFIQQLSKLTIVYWAMEGFAQVLWANASFVELLPTLAILGGIALAVMGIAVWRFNRGNIFG</sequence>
<accession>A0A4Q1C4J5</accession>
<evidence type="ECO:0000313" key="11">
    <source>
        <dbReference type="Proteomes" id="UP000290218"/>
    </source>
</evidence>
<dbReference type="Proteomes" id="UP000290218">
    <property type="component" value="Unassembled WGS sequence"/>
</dbReference>
<evidence type="ECO:0000256" key="6">
    <source>
        <dbReference type="ARBA" id="ARBA00022989"/>
    </source>
</evidence>
<dbReference type="PROSITE" id="PS51012">
    <property type="entry name" value="ABC_TM2"/>
    <property type="match status" value="1"/>
</dbReference>
<feature type="transmembrane region" description="Helical" evidence="8">
    <location>
        <begin position="420"/>
        <end position="438"/>
    </location>
</feature>
<dbReference type="PANTHER" id="PTHR30294">
    <property type="entry name" value="MEMBRANE COMPONENT OF ABC TRANSPORTER YHHJ-RELATED"/>
    <property type="match status" value="1"/>
</dbReference>
<dbReference type="EMBL" id="SDHX01000002">
    <property type="protein sequence ID" value="RXK53189.1"/>
    <property type="molecule type" value="Genomic_DNA"/>
</dbReference>
<feature type="transmembrane region" description="Helical" evidence="8">
    <location>
        <begin position="20"/>
        <end position="42"/>
    </location>
</feature>
<feature type="transmembrane region" description="Helical" evidence="8">
    <location>
        <begin position="251"/>
        <end position="273"/>
    </location>
</feature>
<dbReference type="PANTHER" id="PTHR30294:SF38">
    <property type="entry name" value="TRANSPORT PERMEASE PROTEIN"/>
    <property type="match status" value="1"/>
</dbReference>
<keyword evidence="7 8" id="KW-0472">Membrane</keyword>
<evidence type="ECO:0000256" key="8">
    <source>
        <dbReference type="SAM" id="Phobius"/>
    </source>
</evidence>
<dbReference type="InterPro" id="IPR047817">
    <property type="entry name" value="ABC2_TM_bact-type"/>
</dbReference>
<keyword evidence="4" id="KW-1003">Cell membrane</keyword>
<comment type="caution">
    <text evidence="10">The sequence shown here is derived from an EMBL/GenBank/DDBJ whole genome shotgun (WGS) entry which is preliminary data.</text>
</comment>